<proteinExistence type="predicted"/>
<evidence type="ECO:0000259" key="2">
    <source>
        <dbReference type="Pfam" id="PF01926"/>
    </source>
</evidence>
<dbReference type="Proteomes" id="UP001597277">
    <property type="component" value="Unassembled WGS sequence"/>
</dbReference>
<keyword evidence="4" id="KW-1185">Reference proteome</keyword>
<dbReference type="PANTHER" id="PTHR42698">
    <property type="entry name" value="GTPASE ERA"/>
    <property type="match status" value="1"/>
</dbReference>
<feature type="transmembrane region" description="Helical" evidence="1">
    <location>
        <begin position="415"/>
        <end position="433"/>
    </location>
</feature>
<dbReference type="InterPro" id="IPR005662">
    <property type="entry name" value="GTPase_Era-like"/>
</dbReference>
<gene>
    <name evidence="3" type="ORF">ACFSE6_18645</name>
</gene>
<dbReference type="EMBL" id="JBHUEE010000015">
    <property type="protein sequence ID" value="MFD1719861.1"/>
    <property type="molecule type" value="Genomic_DNA"/>
</dbReference>
<protein>
    <submittedName>
        <fullName evidence="3">GTPase</fullName>
    </submittedName>
</protein>
<feature type="domain" description="G" evidence="2">
    <location>
        <begin position="63"/>
        <end position="202"/>
    </location>
</feature>
<organism evidence="3 4">
    <name type="scientific">Georgenia deserti</name>
    <dbReference type="NCBI Taxonomy" id="2093781"/>
    <lineage>
        <taxon>Bacteria</taxon>
        <taxon>Bacillati</taxon>
        <taxon>Actinomycetota</taxon>
        <taxon>Actinomycetes</taxon>
        <taxon>Micrococcales</taxon>
        <taxon>Bogoriellaceae</taxon>
        <taxon>Georgenia</taxon>
    </lineage>
</organism>
<evidence type="ECO:0000256" key="1">
    <source>
        <dbReference type="SAM" id="Phobius"/>
    </source>
</evidence>
<evidence type="ECO:0000313" key="4">
    <source>
        <dbReference type="Proteomes" id="UP001597277"/>
    </source>
</evidence>
<reference evidence="4" key="1">
    <citation type="journal article" date="2019" name="Int. J. Syst. Evol. Microbiol.">
        <title>The Global Catalogue of Microorganisms (GCM) 10K type strain sequencing project: providing services to taxonomists for standard genome sequencing and annotation.</title>
        <authorList>
            <consortium name="The Broad Institute Genomics Platform"/>
            <consortium name="The Broad Institute Genome Sequencing Center for Infectious Disease"/>
            <person name="Wu L."/>
            <person name="Ma J."/>
        </authorList>
    </citation>
    <scope>NUCLEOTIDE SEQUENCE [LARGE SCALE GENOMIC DNA]</scope>
    <source>
        <strain evidence="4">JCM 17130</strain>
    </source>
</reference>
<dbReference type="InterPro" id="IPR027417">
    <property type="entry name" value="P-loop_NTPase"/>
</dbReference>
<dbReference type="SUPFAM" id="SSF52540">
    <property type="entry name" value="P-loop containing nucleoside triphosphate hydrolases"/>
    <property type="match status" value="1"/>
</dbReference>
<dbReference type="InterPro" id="IPR006073">
    <property type="entry name" value="GTP-bd"/>
</dbReference>
<accession>A0ABW4LCL9</accession>
<feature type="transmembrane region" description="Helical" evidence="1">
    <location>
        <begin position="390"/>
        <end position="409"/>
    </location>
</feature>
<keyword evidence="1" id="KW-1133">Transmembrane helix</keyword>
<evidence type="ECO:0000313" key="3">
    <source>
        <dbReference type="EMBL" id="MFD1719861.1"/>
    </source>
</evidence>
<keyword evidence="1" id="KW-0472">Membrane</keyword>
<dbReference type="Pfam" id="PF01926">
    <property type="entry name" value="MMR_HSR1"/>
    <property type="match status" value="1"/>
</dbReference>
<comment type="caution">
    <text evidence="3">The sequence shown here is derived from an EMBL/GenBank/DDBJ whole genome shotgun (WGS) entry which is preliminary data.</text>
</comment>
<dbReference type="Gene3D" id="3.40.50.300">
    <property type="entry name" value="P-loop containing nucleotide triphosphate hydrolases"/>
    <property type="match status" value="1"/>
</dbReference>
<dbReference type="RefSeq" id="WP_388011001.1">
    <property type="nucleotide sequence ID" value="NZ_JBHUEE010000015.1"/>
</dbReference>
<name>A0ABW4LCL9_9MICO</name>
<dbReference type="PANTHER" id="PTHR42698:SF1">
    <property type="entry name" value="GTPASE ERA, MITOCHONDRIAL"/>
    <property type="match status" value="1"/>
</dbReference>
<keyword evidence="1" id="KW-0812">Transmembrane</keyword>
<sequence>MSVAADVDSTAPDAAELAERADAVVVALDRAGDMVDPDLADRARRDLDAVAARLERGGDRTVVALVGGTGSGKSSLFNAISGLRFADVGALRPTTEVAAACVWGEEADKLLDFLEVSPERRIQRESLLDGDTERPLHGMVLLDLPDHDSIARHHAHLVDRLLPVVDLLVWVVDPQKYADEALHERYLRGLAGRKEAMLVLVNQADTLPDGAIEKIMTDITDLLAEDGLDGVRVMPTSAVDGTGIAEVREILADVVARPSVTLTTAQAEVDAVARRLAPAVGPEEPDPDDVDAEVEELARSAGVESVTASLRMAGQGPGRGAVARPEPPAESTVAAVRDGWVAKVSQELPDRWARAVDDAVTGPGRIQGAVAEAVGSVPVPLTGSGRAVRFAAAAAVLAVLTVVYVVLGLTGLDVAVAAAAVPALGAVALLVLAGRVRRGDAARAAQTYRSEVVAAIRDVARRTLADPVRPVLDTHRAVREALTG</sequence>